<dbReference type="HOGENOM" id="CLU_2161247_0_0_1"/>
<reference evidence="2" key="2">
    <citation type="submission" date="2015-06" db="UniProtKB">
        <authorList>
            <consortium name="EnsemblMetazoa"/>
        </authorList>
    </citation>
    <scope>IDENTIFICATION</scope>
</reference>
<evidence type="ECO:0000313" key="2">
    <source>
        <dbReference type="EnsemblMetazoa" id="MESCA008059-PA"/>
    </source>
</evidence>
<dbReference type="EnsemblMetazoa" id="MESCA008059-RA">
    <property type="protein sequence ID" value="MESCA008059-PA"/>
    <property type="gene ID" value="MESCA008059"/>
</dbReference>
<protein>
    <submittedName>
        <fullName evidence="2">Uncharacterized protein</fullName>
    </submittedName>
</protein>
<evidence type="ECO:0000256" key="1">
    <source>
        <dbReference type="SAM" id="Phobius"/>
    </source>
</evidence>
<dbReference type="EMBL" id="CAQQ02170640">
    <property type="status" value="NOT_ANNOTATED_CDS"/>
    <property type="molecule type" value="Genomic_DNA"/>
</dbReference>
<sequence length="111" mass="12439">MNSLQIKFNFQCNYNNHHRCYWFLVASFLLVNLTAIGQGSEFPERECCDLTTTTSTISPLSIPPIQATEKTITTSSASVQPISVGRSVVIIKTFLGLVLTPRLWKAFNKSR</sequence>
<keyword evidence="3" id="KW-1185">Reference proteome</keyword>
<dbReference type="AlphaFoldDB" id="T1GW87"/>
<dbReference type="Proteomes" id="UP000015102">
    <property type="component" value="Unassembled WGS sequence"/>
</dbReference>
<name>T1GW87_MEGSC</name>
<keyword evidence="1" id="KW-0472">Membrane</keyword>
<dbReference type="EMBL" id="CAQQ02170639">
    <property type="status" value="NOT_ANNOTATED_CDS"/>
    <property type="molecule type" value="Genomic_DNA"/>
</dbReference>
<keyword evidence="1" id="KW-0812">Transmembrane</keyword>
<feature type="transmembrane region" description="Helical" evidence="1">
    <location>
        <begin position="84"/>
        <end position="104"/>
    </location>
</feature>
<evidence type="ECO:0000313" key="3">
    <source>
        <dbReference type="Proteomes" id="UP000015102"/>
    </source>
</evidence>
<keyword evidence="1" id="KW-1133">Transmembrane helix</keyword>
<organism evidence="2 3">
    <name type="scientific">Megaselia scalaris</name>
    <name type="common">Humpbacked fly</name>
    <name type="synonym">Phora scalaris</name>
    <dbReference type="NCBI Taxonomy" id="36166"/>
    <lineage>
        <taxon>Eukaryota</taxon>
        <taxon>Metazoa</taxon>
        <taxon>Ecdysozoa</taxon>
        <taxon>Arthropoda</taxon>
        <taxon>Hexapoda</taxon>
        <taxon>Insecta</taxon>
        <taxon>Pterygota</taxon>
        <taxon>Neoptera</taxon>
        <taxon>Endopterygota</taxon>
        <taxon>Diptera</taxon>
        <taxon>Brachycera</taxon>
        <taxon>Muscomorpha</taxon>
        <taxon>Platypezoidea</taxon>
        <taxon>Phoridae</taxon>
        <taxon>Megaseliini</taxon>
        <taxon>Megaselia</taxon>
    </lineage>
</organism>
<accession>T1GW87</accession>
<reference evidence="3" key="1">
    <citation type="submission" date="2013-02" db="EMBL/GenBank/DDBJ databases">
        <authorList>
            <person name="Hughes D."/>
        </authorList>
    </citation>
    <scope>NUCLEOTIDE SEQUENCE</scope>
    <source>
        <strain>Durham</strain>
        <strain evidence="3">NC isolate 2 -- Noor lab</strain>
    </source>
</reference>
<feature type="transmembrane region" description="Helical" evidence="1">
    <location>
        <begin position="20"/>
        <end position="36"/>
    </location>
</feature>
<proteinExistence type="predicted"/>